<dbReference type="InterPro" id="IPR011990">
    <property type="entry name" value="TPR-like_helical_dom_sf"/>
</dbReference>
<evidence type="ECO:0000256" key="1">
    <source>
        <dbReference type="PROSITE-ProRule" id="PRU00339"/>
    </source>
</evidence>
<dbReference type="PANTHER" id="PTHR12558:SF47">
    <property type="entry name" value="LIPOPOLYSACCHARIDE ASSEMBLY PROTEIN B"/>
    <property type="match status" value="1"/>
</dbReference>
<dbReference type="SUPFAM" id="SSF48452">
    <property type="entry name" value="TPR-like"/>
    <property type="match status" value="1"/>
</dbReference>
<reference evidence="2 3" key="1">
    <citation type="submission" date="2017-09" db="EMBL/GenBank/DDBJ databases">
        <title>Depth-based differentiation of microbial function through sediment-hosted aquifers and enrichment of novel symbionts in the deep terrestrial subsurface.</title>
        <authorList>
            <person name="Probst A.J."/>
            <person name="Ladd B."/>
            <person name="Jarett J.K."/>
            <person name="Geller-Mcgrath D.E."/>
            <person name="Sieber C.M."/>
            <person name="Emerson J.B."/>
            <person name="Anantharaman K."/>
            <person name="Thomas B.C."/>
            <person name="Malmstrom R."/>
            <person name="Stieglmeier M."/>
            <person name="Klingl A."/>
            <person name="Woyke T."/>
            <person name="Ryan C.M."/>
            <person name="Banfield J.F."/>
        </authorList>
    </citation>
    <scope>NUCLEOTIDE SEQUENCE [LARGE SCALE GENOMIC DNA]</scope>
    <source>
        <strain evidence="2">CG23_combo_of_CG06-09_8_20_14_all_40_13</strain>
    </source>
</reference>
<dbReference type="EMBL" id="PCRM01000035">
    <property type="protein sequence ID" value="PIP21502.1"/>
    <property type="molecule type" value="Genomic_DNA"/>
</dbReference>
<dbReference type="InterPro" id="IPR019734">
    <property type="entry name" value="TPR_rpt"/>
</dbReference>
<dbReference type="AlphaFoldDB" id="A0A2G9YQT3"/>
<dbReference type="PANTHER" id="PTHR12558">
    <property type="entry name" value="CELL DIVISION CYCLE 16,23,27"/>
    <property type="match status" value="1"/>
</dbReference>
<proteinExistence type="predicted"/>
<dbReference type="PROSITE" id="PS50293">
    <property type="entry name" value="TPR_REGION"/>
    <property type="match status" value="1"/>
</dbReference>
<evidence type="ECO:0000313" key="3">
    <source>
        <dbReference type="Proteomes" id="UP000231567"/>
    </source>
</evidence>
<evidence type="ECO:0000313" key="2">
    <source>
        <dbReference type="EMBL" id="PIP21502.1"/>
    </source>
</evidence>
<sequence>MRKVQFYLLIIALLFLGFWTAKILSWQTFKTYTKNLQATEEDITQNYKENLDKNPVTASKLVKDGVRFLKGGETDLAQVALEQATKQDPKYRDAFVYLGNVYLQQNQNQKALEALEKAKDLDPLHPYTWQLLSVAYQRLGQEEKASEAAGKAKEFEKK</sequence>
<gene>
    <name evidence="2" type="ORF">COX39_02500</name>
</gene>
<dbReference type="Pfam" id="PF13181">
    <property type="entry name" value="TPR_8"/>
    <property type="match status" value="1"/>
</dbReference>
<dbReference type="Proteomes" id="UP000231567">
    <property type="component" value="Unassembled WGS sequence"/>
</dbReference>
<accession>A0A2G9YQT3</accession>
<feature type="repeat" description="TPR" evidence="1">
    <location>
        <begin position="92"/>
        <end position="125"/>
    </location>
</feature>
<keyword evidence="1" id="KW-0802">TPR repeat</keyword>
<dbReference type="Gene3D" id="1.25.40.10">
    <property type="entry name" value="Tetratricopeptide repeat domain"/>
    <property type="match status" value="1"/>
</dbReference>
<dbReference type="SMART" id="SM00028">
    <property type="entry name" value="TPR"/>
    <property type="match status" value="2"/>
</dbReference>
<comment type="caution">
    <text evidence="2">The sequence shown here is derived from an EMBL/GenBank/DDBJ whole genome shotgun (WGS) entry which is preliminary data.</text>
</comment>
<dbReference type="Pfam" id="PF13432">
    <property type="entry name" value="TPR_16"/>
    <property type="match status" value="1"/>
</dbReference>
<protein>
    <submittedName>
        <fullName evidence="2">Uncharacterized protein</fullName>
    </submittedName>
</protein>
<organism evidence="2 3">
    <name type="scientific">Candidatus Nealsonbacteria bacterium CG23_combo_of_CG06-09_8_20_14_all_40_13</name>
    <dbReference type="NCBI Taxonomy" id="1974724"/>
    <lineage>
        <taxon>Bacteria</taxon>
        <taxon>Candidatus Nealsoniibacteriota</taxon>
    </lineage>
</organism>
<name>A0A2G9YQT3_9BACT</name>
<dbReference type="PROSITE" id="PS50005">
    <property type="entry name" value="TPR"/>
    <property type="match status" value="1"/>
</dbReference>